<name>C3Y3E8_BRAFL</name>
<dbReference type="InterPro" id="IPR000488">
    <property type="entry name" value="Death_dom"/>
</dbReference>
<dbReference type="PANTHER" id="PTHR14657:SF2">
    <property type="entry name" value="IGF-LIKE FAMILY RECEPTOR 1"/>
    <property type="match status" value="1"/>
</dbReference>
<evidence type="ECO:0000313" key="3">
    <source>
        <dbReference type="EMBL" id="EEN65215.1"/>
    </source>
</evidence>
<dbReference type="Pfam" id="PF00531">
    <property type="entry name" value="Death"/>
    <property type="match status" value="1"/>
</dbReference>
<feature type="compositionally biased region" description="Low complexity" evidence="1">
    <location>
        <begin position="167"/>
        <end position="183"/>
    </location>
</feature>
<feature type="region of interest" description="Disordered" evidence="1">
    <location>
        <begin position="233"/>
        <end position="294"/>
    </location>
</feature>
<dbReference type="Gene3D" id="1.10.533.10">
    <property type="entry name" value="Death Domain, Fas"/>
    <property type="match status" value="2"/>
</dbReference>
<dbReference type="GO" id="GO:0007165">
    <property type="term" value="P:signal transduction"/>
    <property type="evidence" value="ECO:0007669"/>
    <property type="project" value="InterPro"/>
</dbReference>
<organism>
    <name type="scientific">Branchiostoma floridae</name>
    <name type="common">Florida lancelet</name>
    <name type="synonym">Amphioxus</name>
    <dbReference type="NCBI Taxonomy" id="7739"/>
    <lineage>
        <taxon>Eukaryota</taxon>
        <taxon>Metazoa</taxon>
        <taxon>Chordata</taxon>
        <taxon>Cephalochordata</taxon>
        <taxon>Leptocardii</taxon>
        <taxon>Amphioxiformes</taxon>
        <taxon>Branchiostomatidae</taxon>
        <taxon>Branchiostoma</taxon>
    </lineage>
</organism>
<dbReference type="EMBL" id="GG666483">
    <property type="protein sequence ID" value="EEN65215.1"/>
    <property type="molecule type" value="Genomic_DNA"/>
</dbReference>
<feature type="compositionally biased region" description="Polar residues" evidence="1">
    <location>
        <begin position="31"/>
        <end position="44"/>
    </location>
</feature>
<feature type="compositionally biased region" description="Polar residues" evidence="1">
    <location>
        <begin position="669"/>
        <end position="700"/>
    </location>
</feature>
<feature type="domain" description="Death" evidence="2">
    <location>
        <begin position="476"/>
        <end position="542"/>
    </location>
</feature>
<feature type="compositionally biased region" description="Polar residues" evidence="1">
    <location>
        <begin position="136"/>
        <end position="156"/>
    </location>
</feature>
<evidence type="ECO:0000256" key="1">
    <source>
        <dbReference type="SAM" id="MobiDB-lite"/>
    </source>
</evidence>
<feature type="region of interest" description="Disordered" evidence="1">
    <location>
        <begin position="1"/>
        <end position="220"/>
    </location>
</feature>
<proteinExistence type="predicted"/>
<feature type="compositionally biased region" description="Acidic residues" evidence="1">
    <location>
        <begin position="719"/>
        <end position="729"/>
    </location>
</feature>
<feature type="compositionally biased region" description="Polar residues" evidence="1">
    <location>
        <begin position="423"/>
        <end position="432"/>
    </location>
</feature>
<dbReference type="PANTHER" id="PTHR14657">
    <property type="entry name" value="IGF-LIKE FAMILY RECEPTOR 1"/>
    <property type="match status" value="1"/>
</dbReference>
<feature type="compositionally biased region" description="Acidic residues" evidence="1">
    <location>
        <begin position="794"/>
        <end position="813"/>
    </location>
</feature>
<feature type="compositionally biased region" description="Basic and acidic residues" evidence="1">
    <location>
        <begin position="959"/>
        <end position="974"/>
    </location>
</feature>
<reference evidence="3" key="1">
    <citation type="journal article" date="2008" name="Nature">
        <title>The amphioxus genome and the evolution of the chordate karyotype.</title>
        <authorList>
            <consortium name="US DOE Joint Genome Institute (JGI-PGF)"/>
            <person name="Putnam N.H."/>
            <person name="Butts T."/>
            <person name="Ferrier D.E.K."/>
            <person name="Furlong R.F."/>
            <person name="Hellsten U."/>
            <person name="Kawashima T."/>
            <person name="Robinson-Rechavi M."/>
            <person name="Shoguchi E."/>
            <person name="Terry A."/>
            <person name="Yu J.-K."/>
            <person name="Benito-Gutierrez E.L."/>
            <person name="Dubchak I."/>
            <person name="Garcia-Fernandez J."/>
            <person name="Gibson-Brown J.J."/>
            <person name="Grigoriev I.V."/>
            <person name="Horton A.C."/>
            <person name="de Jong P.J."/>
            <person name="Jurka J."/>
            <person name="Kapitonov V.V."/>
            <person name="Kohara Y."/>
            <person name="Kuroki Y."/>
            <person name="Lindquist E."/>
            <person name="Lucas S."/>
            <person name="Osoegawa K."/>
            <person name="Pennacchio L.A."/>
            <person name="Salamov A.A."/>
            <person name="Satou Y."/>
            <person name="Sauka-Spengler T."/>
            <person name="Schmutz J."/>
            <person name="Shin-I T."/>
            <person name="Toyoda A."/>
            <person name="Bronner-Fraser M."/>
            <person name="Fujiyama A."/>
            <person name="Holland L.Z."/>
            <person name="Holland P.W.H."/>
            <person name="Satoh N."/>
            <person name="Rokhsar D.S."/>
        </authorList>
    </citation>
    <scope>NUCLEOTIDE SEQUENCE [LARGE SCALE GENOMIC DNA]</scope>
    <source>
        <strain evidence="3">S238N-H82</strain>
        <tissue evidence="3">Testes</tissue>
    </source>
</reference>
<feature type="region of interest" description="Disordered" evidence="1">
    <location>
        <begin position="934"/>
        <end position="995"/>
    </location>
</feature>
<feature type="region of interest" description="Disordered" evidence="1">
    <location>
        <begin position="382"/>
        <end position="436"/>
    </location>
</feature>
<sequence length="1015" mass="109958">MSDTASLPSLVTASSSCMSSDHSSDAETDLDLSSSSGEVTSDDFTSPKEAIAQHADRAEPGEEDGDEEEEEEEDEDEEEVEDAAGTEDEKWEVESNEKEGDGNPAELEGVQLSIDRRDGYSFTSMPTAGLLLDTGSDLTCGQQTGDQPMSLHSASSAEHPPETEMNSSPPSAAARLSPANAVPSTRQEQNGDMQAQLTAGLLSDLARSDPPDTAAQDEIDPEMMARLVRLRLDDSPGTGGMSGESGEGTAVEPTEQASRLSSGDGELEEGTAVEPTEQATRPSNGDTPPPQPRIMLHVSPQEPIEGEMVDFELLNVPLCGIGDVEWRHCGRLLPQAVGLHYTINSQKDAGVYQCVIYKEPKKINIVAVVEVTLHVKKSTDVTGQPCLEEEGGSGGSNGKEEPGDSSGDARLQTEGSLPGSGRNGTSDQSAQGNRDHAAGTSVLGAVYYSIALSELMDDADLLEEVKVKLDPDCCGRKNWRHLGAKLGNIPRDQLEYFACHGRRTEAVLERVTSERPDTSVGDLMNVLYQIKRGDVVETIKQNIMKTFRRSVLFVLFVVTFILACCEATEVLANTGDQPTLHVEENLQRFERSSNSCPWYHYPVSQGKCAPCECGKDADNADACIREFGSPAASGGYLCSDGAYAKQPCQDYQPPLPPSTTPTTAVSVTNGSTAMPDTTTGAGKTIGSTNETSTPTVAESTSTVADVATDMANAALLPEEAEPEASDVESADVPVPEVPPDVGADVSPELDQYGEQEETGETSGEGTGQPDKAVPIPAGLVSGRSEILHPPGLKEDDDDDDDEEEEEEEEEEIPDYIQRMPLEKILDNEDLLGKMKVKLERRDRHYRNIASFYGLKHDEVDHIEFIELASKDSPFKAILEKVMSENDTSENKASKKKMSKNKTVGELLQYCNETIKRRDVVRTVVDYFVKNEQENQENDMVEKEDVTDVNADSQSDEMEECCKRDDVDSEKKELELQSTDDDDVADGIMSEQSVGKEKLGICDSNRETFELVDMQP</sequence>
<dbReference type="AlphaFoldDB" id="C3Y3E8"/>
<feature type="compositionally biased region" description="Low complexity" evidence="1">
    <location>
        <begin position="730"/>
        <end position="745"/>
    </location>
</feature>
<feature type="compositionally biased region" description="Acidic residues" evidence="1">
    <location>
        <begin position="61"/>
        <end position="91"/>
    </location>
</feature>
<feature type="compositionally biased region" description="Basic and acidic residues" evidence="1">
    <location>
        <begin position="92"/>
        <end position="101"/>
    </location>
</feature>
<dbReference type="InterPro" id="IPR042355">
    <property type="entry name" value="IGFLR1"/>
</dbReference>
<accession>C3Y3E8</accession>
<dbReference type="SUPFAM" id="SSF47986">
    <property type="entry name" value="DEATH domain"/>
    <property type="match status" value="1"/>
</dbReference>
<feature type="compositionally biased region" description="Polar residues" evidence="1">
    <location>
        <begin position="277"/>
        <end position="286"/>
    </location>
</feature>
<dbReference type="InParanoid" id="C3Y3E8"/>
<feature type="compositionally biased region" description="Gly residues" evidence="1">
    <location>
        <begin position="237"/>
        <end position="246"/>
    </location>
</feature>
<dbReference type="CDD" id="cd01670">
    <property type="entry name" value="Death"/>
    <property type="match status" value="1"/>
</dbReference>
<protein>
    <recommendedName>
        <fullName evidence="2">Death domain-containing protein</fullName>
    </recommendedName>
</protein>
<feature type="compositionally biased region" description="Polar residues" evidence="1">
    <location>
        <begin position="1"/>
        <end position="13"/>
    </location>
</feature>
<gene>
    <name evidence="3" type="ORF">BRAFLDRAFT_90658</name>
</gene>
<feature type="compositionally biased region" description="Polar residues" evidence="1">
    <location>
        <begin position="184"/>
        <end position="197"/>
    </location>
</feature>
<feature type="region of interest" description="Disordered" evidence="1">
    <location>
        <begin position="654"/>
        <end position="700"/>
    </location>
</feature>
<dbReference type="InterPro" id="IPR011029">
    <property type="entry name" value="DEATH-like_dom_sf"/>
</dbReference>
<feature type="region of interest" description="Disordered" evidence="1">
    <location>
        <begin position="719"/>
        <end position="815"/>
    </location>
</feature>
<evidence type="ECO:0000259" key="2">
    <source>
        <dbReference type="Pfam" id="PF00531"/>
    </source>
</evidence>